<comment type="subcellular location">
    <subcellularLocation>
        <location evidence="1">Endomembrane system</location>
        <topology evidence="1">Multi-pass membrane protein</topology>
    </subcellularLocation>
</comment>
<dbReference type="GO" id="GO:0005345">
    <property type="term" value="F:purine nucleobase transmembrane transporter activity"/>
    <property type="evidence" value="ECO:0007669"/>
    <property type="project" value="TreeGrafter"/>
</dbReference>
<comment type="caution">
    <text evidence="8">The sequence shown here is derived from an EMBL/GenBank/DDBJ whole genome shotgun (WGS) entry which is preliminary data.</text>
</comment>
<keyword evidence="5 7" id="KW-1133">Transmembrane helix</keyword>
<evidence type="ECO:0000256" key="7">
    <source>
        <dbReference type="SAM" id="Phobius"/>
    </source>
</evidence>
<evidence type="ECO:0000256" key="2">
    <source>
        <dbReference type="ARBA" id="ARBA00005697"/>
    </source>
</evidence>
<reference evidence="8 9" key="1">
    <citation type="submission" date="2019-03" db="EMBL/GenBank/DDBJ databases">
        <title>Genomic Encyclopedia of Type Strains, Phase IV (KMG-IV): sequencing the most valuable type-strain genomes for metagenomic binning, comparative biology and taxonomic classification.</title>
        <authorList>
            <person name="Goeker M."/>
        </authorList>
    </citation>
    <scope>NUCLEOTIDE SEQUENCE [LARGE SCALE GENOMIC DNA]</scope>
    <source>
        <strain evidence="8 9">DSM 45934</strain>
    </source>
</reference>
<dbReference type="EMBL" id="SLWS01000010">
    <property type="protein sequence ID" value="TCO53611.1"/>
    <property type="molecule type" value="Genomic_DNA"/>
</dbReference>
<feature type="transmembrane region" description="Helical" evidence="7">
    <location>
        <begin position="258"/>
        <end position="285"/>
    </location>
</feature>
<proteinExistence type="inferred from homology"/>
<feature type="transmembrane region" description="Helical" evidence="7">
    <location>
        <begin position="216"/>
        <end position="238"/>
    </location>
</feature>
<dbReference type="GO" id="GO:0012505">
    <property type="term" value="C:endomembrane system"/>
    <property type="evidence" value="ECO:0007669"/>
    <property type="project" value="UniProtKB-SubCell"/>
</dbReference>
<keyword evidence="3" id="KW-0813">Transport</keyword>
<dbReference type="Proteomes" id="UP000295680">
    <property type="component" value="Unassembled WGS sequence"/>
</dbReference>
<evidence type="ECO:0000256" key="5">
    <source>
        <dbReference type="ARBA" id="ARBA00022989"/>
    </source>
</evidence>
<gene>
    <name evidence="8" type="ORF">EV192_110200</name>
</gene>
<dbReference type="InterPro" id="IPR045018">
    <property type="entry name" value="Azg-like"/>
</dbReference>
<evidence type="ECO:0000256" key="6">
    <source>
        <dbReference type="ARBA" id="ARBA00023136"/>
    </source>
</evidence>
<feature type="transmembrane region" description="Helical" evidence="7">
    <location>
        <begin position="114"/>
        <end position="133"/>
    </location>
</feature>
<feature type="transmembrane region" description="Helical" evidence="7">
    <location>
        <begin position="145"/>
        <end position="169"/>
    </location>
</feature>
<organism evidence="8 9">
    <name type="scientific">Actinocrispum wychmicini</name>
    <dbReference type="NCBI Taxonomy" id="1213861"/>
    <lineage>
        <taxon>Bacteria</taxon>
        <taxon>Bacillati</taxon>
        <taxon>Actinomycetota</taxon>
        <taxon>Actinomycetes</taxon>
        <taxon>Pseudonocardiales</taxon>
        <taxon>Pseudonocardiaceae</taxon>
        <taxon>Actinocrispum</taxon>
    </lineage>
</organism>
<feature type="transmembrane region" description="Helical" evidence="7">
    <location>
        <begin position="406"/>
        <end position="435"/>
    </location>
</feature>
<dbReference type="GO" id="GO:0005886">
    <property type="term" value="C:plasma membrane"/>
    <property type="evidence" value="ECO:0007669"/>
    <property type="project" value="TreeGrafter"/>
</dbReference>
<dbReference type="PANTHER" id="PTHR43337:SF1">
    <property type="entry name" value="XANTHINE_URACIL PERMEASE C887.17-RELATED"/>
    <property type="match status" value="1"/>
</dbReference>
<keyword evidence="6 7" id="KW-0472">Membrane</keyword>
<feature type="transmembrane region" description="Helical" evidence="7">
    <location>
        <begin position="354"/>
        <end position="373"/>
    </location>
</feature>
<feature type="transmembrane region" description="Helical" evidence="7">
    <location>
        <begin position="189"/>
        <end position="209"/>
    </location>
</feature>
<dbReference type="Pfam" id="PF00860">
    <property type="entry name" value="Xan_ur_permease"/>
    <property type="match status" value="1"/>
</dbReference>
<comment type="similarity">
    <text evidence="2">Belongs to the nucleobase:cation symporter-2 (NCS2) (TC 2.A.40) family. Azg-like subfamily.</text>
</comment>
<feature type="transmembrane region" description="Helical" evidence="7">
    <location>
        <begin position="36"/>
        <end position="57"/>
    </location>
</feature>
<evidence type="ECO:0000313" key="8">
    <source>
        <dbReference type="EMBL" id="TCO53611.1"/>
    </source>
</evidence>
<feature type="transmembrane region" description="Helical" evidence="7">
    <location>
        <begin position="69"/>
        <end position="94"/>
    </location>
</feature>
<feature type="transmembrane region" description="Helical" evidence="7">
    <location>
        <begin position="447"/>
        <end position="464"/>
    </location>
</feature>
<evidence type="ECO:0000256" key="1">
    <source>
        <dbReference type="ARBA" id="ARBA00004127"/>
    </source>
</evidence>
<evidence type="ECO:0000256" key="4">
    <source>
        <dbReference type="ARBA" id="ARBA00022692"/>
    </source>
</evidence>
<name>A0A4R2J4H0_9PSEU</name>
<evidence type="ECO:0000256" key="3">
    <source>
        <dbReference type="ARBA" id="ARBA00022448"/>
    </source>
</evidence>
<keyword evidence="4 7" id="KW-0812">Transmembrane</keyword>
<keyword evidence="9" id="KW-1185">Reference proteome</keyword>
<sequence length="472" mass="48264">MTQTDNDARLSFDRFFSITRRNSTVGREVRGGVTTFFAMAYIVLLNPLILGAAADITGAKLNPAQVTTATALAAAVMTILMGLVGNAPLALAAGLGVNGVVAFQMAPTMTWPQAFGLVVLEGVCIVLMAASGIRERIMNAIPMPLKTAITVGIGLYIALVGLVSAGFVTRVPDAAGSPVPVRLGATGHLSGWPIVVFCLGLLLMVVLVARKVPGALLISIVVMTVVAVVLHDGFHVGGWGRTDPTLPDHVLSAPDLGLFGHVSLFGGFASAGPVAATVFLFTLVLSGFFDAMGTITSVSAEAGLLSKDGKVPGMGRILLVDGAGAVMGGLAGSAPNTVFLESAAGVGEGARTGLASVVTGGLFAVTLLFTPLTTVVPAQAAAPALVVIGGLMMAQCRGIPWQDSDYTIPVFLTAAIIPFTYSITNGVGAGLISFVLLKTCTGRWREAGWLLTVLAALFAVYFAIDGVEALLT</sequence>
<accession>A0A4R2J4H0</accession>
<dbReference type="RefSeq" id="WP_132123577.1">
    <property type="nucleotide sequence ID" value="NZ_SLWS01000010.1"/>
</dbReference>
<dbReference type="AlphaFoldDB" id="A0A4R2J4H0"/>
<protein>
    <submittedName>
        <fullName evidence="8">AGZA family xanthine/uracil permease-like MFS transporter</fullName>
    </submittedName>
</protein>
<evidence type="ECO:0000313" key="9">
    <source>
        <dbReference type="Proteomes" id="UP000295680"/>
    </source>
</evidence>
<dbReference type="InterPro" id="IPR006043">
    <property type="entry name" value="NCS2"/>
</dbReference>
<dbReference type="OrthoDB" id="9808458at2"/>
<dbReference type="PANTHER" id="PTHR43337">
    <property type="entry name" value="XANTHINE/URACIL PERMEASE C887.17-RELATED"/>
    <property type="match status" value="1"/>
</dbReference>